<dbReference type="InterPro" id="IPR001611">
    <property type="entry name" value="Leu-rich_rpt"/>
</dbReference>
<dbReference type="InterPro" id="IPR041267">
    <property type="entry name" value="NLRP_HD2"/>
</dbReference>
<dbReference type="SMART" id="SM00368">
    <property type="entry name" value="LRR_RI"/>
    <property type="match status" value="6"/>
</dbReference>
<evidence type="ECO:0000259" key="10">
    <source>
        <dbReference type="SMART" id="SM00607"/>
    </source>
</evidence>
<feature type="domain" description="Fucolectin tachylectin-4 pentraxin-1" evidence="10">
    <location>
        <begin position="589"/>
        <end position="743"/>
    </location>
</feature>
<gene>
    <name evidence="11" type="ORF">AGOR_G00120640</name>
</gene>
<keyword evidence="4" id="KW-0479">Metal-binding</keyword>
<comment type="subcellular location">
    <subcellularLocation>
        <location evidence="1">Cytoplasm</location>
    </subcellularLocation>
</comment>
<dbReference type="InterPro" id="IPR041075">
    <property type="entry name" value="NOD1/2_WH"/>
</dbReference>
<evidence type="ECO:0000256" key="9">
    <source>
        <dbReference type="ARBA" id="ARBA00023157"/>
    </source>
</evidence>
<dbReference type="SMART" id="SM00607">
    <property type="entry name" value="FTP"/>
    <property type="match status" value="1"/>
</dbReference>
<comment type="caution">
    <text evidence="11">The sequence shown here is derived from an EMBL/GenBank/DDBJ whole genome shotgun (WGS) entry which is preliminary data.</text>
</comment>
<evidence type="ECO:0000256" key="7">
    <source>
        <dbReference type="ARBA" id="ARBA00022837"/>
    </source>
</evidence>
<dbReference type="SUPFAM" id="SSF52047">
    <property type="entry name" value="RNI-like"/>
    <property type="match status" value="1"/>
</dbReference>
<dbReference type="InterPro" id="IPR008979">
    <property type="entry name" value="Galactose-bd-like_sf"/>
</dbReference>
<dbReference type="GO" id="GO:0005737">
    <property type="term" value="C:cytoplasm"/>
    <property type="evidence" value="ECO:0007669"/>
    <property type="project" value="UniProtKB-SubCell"/>
</dbReference>
<proteinExistence type="predicted"/>
<dbReference type="InterPro" id="IPR051261">
    <property type="entry name" value="NLR"/>
</dbReference>
<keyword evidence="3" id="KW-0433">Leucine-rich repeat</keyword>
<evidence type="ECO:0000313" key="12">
    <source>
        <dbReference type="Proteomes" id="UP000829720"/>
    </source>
</evidence>
<keyword evidence="5" id="KW-0677">Repeat</keyword>
<dbReference type="GO" id="GO:0046872">
    <property type="term" value="F:metal ion binding"/>
    <property type="evidence" value="ECO:0007669"/>
    <property type="project" value="UniProtKB-KW"/>
</dbReference>
<dbReference type="Gene3D" id="2.60.120.260">
    <property type="entry name" value="Galactose-binding domain-like"/>
    <property type="match status" value="1"/>
</dbReference>
<dbReference type="Pfam" id="PF13516">
    <property type="entry name" value="LRR_6"/>
    <property type="match status" value="4"/>
</dbReference>
<keyword evidence="8" id="KW-0067">ATP-binding</keyword>
<evidence type="ECO:0000256" key="5">
    <source>
        <dbReference type="ARBA" id="ARBA00022737"/>
    </source>
</evidence>
<evidence type="ECO:0000256" key="1">
    <source>
        <dbReference type="ARBA" id="ARBA00004496"/>
    </source>
</evidence>
<dbReference type="Gene3D" id="3.80.10.10">
    <property type="entry name" value="Ribonuclease Inhibitor"/>
    <property type="match status" value="2"/>
</dbReference>
<protein>
    <recommendedName>
        <fullName evidence="10">Fucolectin tachylectin-4 pentraxin-1 domain-containing protein</fullName>
    </recommendedName>
</protein>
<keyword evidence="12" id="KW-1185">Reference proteome</keyword>
<keyword evidence="2" id="KW-0963">Cytoplasm</keyword>
<dbReference type="PANTHER" id="PTHR24106">
    <property type="entry name" value="NACHT, LRR AND CARD DOMAINS-CONTAINING"/>
    <property type="match status" value="1"/>
</dbReference>
<dbReference type="EMBL" id="JAERUA010000010">
    <property type="protein sequence ID" value="KAI1894911.1"/>
    <property type="molecule type" value="Genomic_DNA"/>
</dbReference>
<dbReference type="GO" id="GO:0005524">
    <property type="term" value="F:ATP binding"/>
    <property type="evidence" value="ECO:0007669"/>
    <property type="project" value="UniProtKB-KW"/>
</dbReference>
<name>A0A8T3DDM0_9TELE</name>
<evidence type="ECO:0000256" key="8">
    <source>
        <dbReference type="ARBA" id="ARBA00022840"/>
    </source>
</evidence>
<organism evidence="11 12">
    <name type="scientific">Albula goreensis</name>
    <dbReference type="NCBI Taxonomy" id="1534307"/>
    <lineage>
        <taxon>Eukaryota</taxon>
        <taxon>Metazoa</taxon>
        <taxon>Chordata</taxon>
        <taxon>Craniata</taxon>
        <taxon>Vertebrata</taxon>
        <taxon>Euteleostomi</taxon>
        <taxon>Actinopterygii</taxon>
        <taxon>Neopterygii</taxon>
        <taxon>Teleostei</taxon>
        <taxon>Albuliformes</taxon>
        <taxon>Albulidae</taxon>
        <taxon>Albula</taxon>
    </lineage>
</organism>
<keyword evidence="9" id="KW-1015">Disulfide bond</keyword>
<evidence type="ECO:0000256" key="6">
    <source>
        <dbReference type="ARBA" id="ARBA00022741"/>
    </source>
</evidence>
<dbReference type="SUPFAM" id="SSF49785">
    <property type="entry name" value="Galactose-binding domain-like"/>
    <property type="match status" value="1"/>
</dbReference>
<dbReference type="Pfam" id="PF22633">
    <property type="entry name" value="F5_F8_type_C_2"/>
    <property type="match status" value="1"/>
</dbReference>
<accession>A0A8T3DDM0</accession>
<dbReference type="OrthoDB" id="120976at2759"/>
<dbReference type="InterPro" id="IPR032675">
    <property type="entry name" value="LRR_dom_sf"/>
</dbReference>
<dbReference type="AlphaFoldDB" id="A0A8T3DDM0"/>
<evidence type="ECO:0000256" key="4">
    <source>
        <dbReference type="ARBA" id="ARBA00022723"/>
    </source>
</evidence>
<evidence type="ECO:0000256" key="3">
    <source>
        <dbReference type="ARBA" id="ARBA00022614"/>
    </source>
</evidence>
<dbReference type="Proteomes" id="UP000829720">
    <property type="component" value="Unassembled WGS sequence"/>
</dbReference>
<sequence>MYTHFLLIQTNMKSQKYHGTSETNPEKISASDTEMILKLGKLAFVQLEKGNLIFYEEDLRESGIDVSEASVYSGVCTEIFKEESGLHQEKVYCFVHLSIQEFLAALFVFYSCVNENRNALRPEDSRSPRERIQLSEVHRVAVNQALQSKNGHLDLFLRFLLGLTLESTQTLLGELLTQTGSGSPVSGPLMQTGRRSLMKSLVRMFKPTESRSEIIEETSRYMKQKIREESSAERTINLFHCLNELNDNSLVEEIQTSLRSGRLSDKELEPHQCSALAFVLLMSEEVLDEFDLKTYNTSAAGRQRLLPAIRNCRKAKLDSCDLKEQVCEIVASALQSSSSPLRELDLSYNNLGYSGMKLLCAALKSPNCKLQRLDLSYNRTGDSGVKVLCSGLKSPTCKLQTLGLGWCNLTEGCCFDLAAVLHSPHSALRDLELRDNDLQDSGVRALSTGLEDPHCKLQKLGLSGCRVTERGCDWLASALRSNPSHLRELDLSYNHPGDSGERALSTAKLDTLTLLVDHGGESTNQSGPRKYARRLKLDPDTAHRELSLCERNRKKTCHITDRMKVKTVILLFQMLAVSTANPNPPGYKLVNVALRGKATQSVLYHHGSSPHYSAFSQPDHAIDGNRDSHWHHGSCTHTANLPNPWWRVDLLNPYEIVSVTITNRQDCCAERINGAQIRIGNSLENNGIDNPVCSVIGSWGNGATKTFTCSEPMVGRYITVYIPRAEYLHLCEVEVNALFPDCEEC</sequence>
<dbReference type="InterPro" id="IPR006585">
    <property type="entry name" value="FTP1"/>
</dbReference>
<keyword evidence="6" id="KW-0547">Nucleotide-binding</keyword>
<reference evidence="11" key="1">
    <citation type="submission" date="2021-01" db="EMBL/GenBank/DDBJ databases">
        <authorList>
            <person name="Zahm M."/>
            <person name="Roques C."/>
            <person name="Cabau C."/>
            <person name="Klopp C."/>
            <person name="Donnadieu C."/>
            <person name="Jouanno E."/>
            <person name="Lampietro C."/>
            <person name="Louis A."/>
            <person name="Herpin A."/>
            <person name="Echchiki A."/>
            <person name="Berthelot C."/>
            <person name="Parey E."/>
            <person name="Roest-Crollius H."/>
            <person name="Braasch I."/>
            <person name="Postlethwait J."/>
            <person name="Bobe J."/>
            <person name="Montfort J."/>
            <person name="Bouchez O."/>
            <person name="Begum T."/>
            <person name="Mejri S."/>
            <person name="Adams A."/>
            <person name="Chen W.-J."/>
            <person name="Guiguen Y."/>
        </authorList>
    </citation>
    <scope>NUCLEOTIDE SEQUENCE</scope>
    <source>
        <tissue evidence="11">Blood</tissue>
    </source>
</reference>
<keyword evidence="7" id="KW-0106">Calcium</keyword>
<dbReference type="Pfam" id="PF17776">
    <property type="entry name" value="NLRC4_HD2"/>
    <property type="match status" value="2"/>
</dbReference>
<evidence type="ECO:0000313" key="11">
    <source>
        <dbReference type="EMBL" id="KAI1894911.1"/>
    </source>
</evidence>
<evidence type="ECO:0000256" key="2">
    <source>
        <dbReference type="ARBA" id="ARBA00022490"/>
    </source>
</evidence>
<dbReference type="Pfam" id="PF17779">
    <property type="entry name" value="WHD_NOD2"/>
    <property type="match status" value="1"/>
</dbReference>